<dbReference type="AlphaFoldDB" id="A0ABD1FC18"/>
<keyword evidence="2" id="KW-0732">Signal</keyword>
<comment type="caution">
    <text evidence="3">The sequence shown here is derived from an EMBL/GenBank/DDBJ whole genome shotgun (WGS) entry which is preliminary data.</text>
</comment>
<feature type="compositionally biased region" description="Basic residues" evidence="1">
    <location>
        <begin position="36"/>
        <end position="54"/>
    </location>
</feature>
<sequence length="77" mass="7844">MFRLKLEQLVVGLIIAVLSLVNGNPVPVANPQYHSGGHHRQYGGHGGHGGHHGHGGSGHGGHGHGNYGHGHHGGYGG</sequence>
<dbReference type="Proteomes" id="UP001566132">
    <property type="component" value="Unassembled WGS sequence"/>
</dbReference>
<name>A0ABD1FC18_HYPHA</name>
<gene>
    <name evidence="3" type="ORF">ABEB36_003511</name>
</gene>
<organism evidence="3 4">
    <name type="scientific">Hypothenemus hampei</name>
    <name type="common">Coffee berry borer</name>
    <dbReference type="NCBI Taxonomy" id="57062"/>
    <lineage>
        <taxon>Eukaryota</taxon>
        <taxon>Metazoa</taxon>
        <taxon>Ecdysozoa</taxon>
        <taxon>Arthropoda</taxon>
        <taxon>Hexapoda</taxon>
        <taxon>Insecta</taxon>
        <taxon>Pterygota</taxon>
        <taxon>Neoptera</taxon>
        <taxon>Endopterygota</taxon>
        <taxon>Coleoptera</taxon>
        <taxon>Polyphaga</taxon>
        <taxon>Cucujiformia</taxon>
        <taxon>Curculionidae</taxon>
        <taxon>Scolytinae</taxon>
        <taxon>Hypothenemus</taxon>
    </lineage>
</organism>
<keyword evidence="4" id="KW-1185">Reference proteome</keyword>
<reference evidence="3 4" key="1">
    <citation type="submission" date="2024-05" db="EMBL/GenBank/DDBJ databases">
        <title>Genetic variation in Jamaican populations of the coffee berry borer (Hypothenemus hampei).</title>
        <authorList>
            <person name="Errbii M."/>
            <person name="Myrie A."/>
        </authorList>
    </citation>
    <scope>NUCLEOTIDE SEQUENCE [LARGE SCALE GENOMIC DNA]</scope>
    <source>
        <strain evidence="3">JA-Hopewell-2020-01-JO</strain>
        <tissue evidence="3">Whole body</tissue>
    </source>
</reference>
<evidence type="ECO:0000256" key="2">
    <source>
        <dbReference type="SAM" id="SignalP"/>
    </source>
</evidence>
<feature type="region of interest" description="Disordered" evidence="1">
    <location>
        <begin position="31"/>
        <end position="77"/>
    </location>
</feature>
<evidence type="ECO:0000256" key="1">
    <source>
        <dbReference type="SAM" id="MobiDB-lite"/>
    </source>
</evidence>
<feature type="signal peptide" evidence="2">
    <location>
        <begin position="1"/>
        <end position="23"/>
    </location>
</feature>
<accession>A0ABD1FC18</accession>
<proteinExistence type="predicted"/>
<dbReference type="EMBL" id="JBDJPC010000002">
    <property type="protein sequence ID" value="KAL1514220.1"/>
    <property type="molecule type" value="Genomic_DNA"/>
</dbReference>
<evidence type="ECO:0000313" key="3">
    <source>
        <dbReference type="EMBL" id="KAL1514220.1"/>
    </source>
</evidence>
<feature type="compositionally biased region" description="Gly residues" evidence="1">
    <location>
        <begin position="55"/>
        <end position="77"/>
    </location>
</feature>
<protein>
    <submittedName>
        <fullName evidence="3">Uncharacterized protein</fullName>
    </submittedName>
</protein>
<feature type="chain" id="PRO_5044846927" evidence="2">
    <location>
        <begin position="24"/>
        <end position="77"/>
    </location>
</feature>
<evidence type="ECO:0000313" key="4">
    <source>
        <dbReference type="Proteomes" id="UP001566132"/>
    </source>
</evidence>